<dbReference type="Pfam" id="PF00042">
    <property type="entry name" value="Globin"/>
    <property type="match status" value="1"/>
</dbReference>
<name>A0A914XMF1_9BILA</name>
<dbReference type="InterPro" id="IPR000971">
    <property type="entry name" value="Globin"/>
</dbReference>
<keyword evidence="2 6" id="KW-0349">Heme</keyword>
<feature type="region of interest" description="Disordered" evidence="7">
    <location>
        <begin position="1"/>
        <end position="23"/>
    </location>
</feature>
<dbReference type="GO" id="GO:0046872">
    <property type="term" value="F:metal ion binding"/>
    <property type="evidence" value="ECO:0007669"/>
    <property type="project" value="UniProtKB-KW"/>
</dbReference>
<dbReference type="GO" id="GO:0005344">
    <property type="term" value="F:oxygen carrier activity"/>
    <property type="evidence" value="ECO:0007669"/>
    <property type="project" value="UniProtKB-KW"/>
</dbReference>
<organism evidence="9 10">
    <name type="scientific">Plectus sambesii</name>
    <dbReference type="NCBI Taxonomy" id="2011161"/>
    <lineage>
        <taxon>Eukaryota</taxon>
        <taxon>Metazoa</taxon>
        <taxon>Ecdysozoa</taxon>
        <taxon>Nematoda</taxon>
        <taxon>Chromadorea</taxon>
        <taxon>Plectida</taxon>
        <taxon>Plectina</taxon>
        <taxon>Plectoidea</taxon>
        <taxon>Plectidae</taxon>
        <taxon>Plectus</taxon>
    </lineage>
</organism>
<keyword evidence="3 6" id="KW-0561">Oxygen transport</keyword>
<dbReference type="PANTHER" id="PTHR46458">
    <property type="entry name" value="BLR2807 PROTEIN"/>
    <property type="match status" value="1"/>
</dbReference>
<feature type="compositionally biased region" description="Low complexity" evidence="7">
    <location>
        <begin position="243"/>
        <end position="259"/>
    </location>
</feature>
<feature type="region of interest" description="Disordered" evidence="7">
    <location>
        <begin position="239"/>
        <end position="259"/>
    </location>
</feature>
<protein>
    <submittedName>
        <fullName evidence="10">Globin family profile domain-containing protein</fullName>
    </submittedName>
</protein>
<dbReference type="GO" id="GO:0019825">
    <property type="term" value="F:oxygen binding"/>
    <property type="evidence" value="ECO:0007669"/>
    <property type="project" value="InterPro"/>
</dbReference>
<dbReference type="InterPro" id="IPR044399">
    <property type="entry name" value="Mb-like_M"/>
</dbReference>
<dbReference type="SUPFAM" id="SSF46458">
    <property type="entry name" value="Globin-like"/>
    <property type="match status" value="1"/>
</dbReference>
<evidence type="ECO:0000256" key="2">
    <source>
        <dbReference type="ARBA" id="ARBA00022617"/>
    </source>
</evidence>
<evidence type="ECO:0000313" key="10">
    <source>
        <dbReference type="WBParaSite" id="PSAMB.scaffold858size40090.g9324.t1"/>
    </source>
</evidence>
<keyword evidence="4" id="KW-0479">Metal-binding</keyword>
<dbReference type="InterPro" id="IPR009050">
    <property type="entry name" value="Globin-like_sf"/>
</dbReference>
<dbReference type="Gene3D" id="1.10.490.10">
    <property type="entry name" value="Globins"/>
    <property type="match status" value="1"/>
</dbReference>
<dbReference type="PANTHER" id="PTHR46458:SF1">
    <property type="entry name" value="GEO09476P1"/>
    <property type="match status" value="1"/>
</dbReference>
<dbReference type="Proteomes" id="UP000887566">
    <property type="component" value="Unplaced"/>
</dbReference>
<reference evidence="10" key="1">
    <citation type="submission" date="2022-11" db="UniProtKB">
        <authorList>
            <consortium name="WormBaseParasite"/>
        </authorList>
    </citation>
    <scope>IDENTIFICATION</scope>
</reference>
<comment type="similarity">
    <text evidence="6">Belongs to the globin family.</text>
</comment>
<sequence length="259" mass="27788">MIEDSNMGSRTGRRDSLHFGINSPPGASRKLGVCCGSFITSLSPTPLRRTRSASPVPPHRSPVVLDGARQLLVRRSWQRGVKARIGNMVYSHLVIRSPQARALFASCKSQPSSSAERHARHFVDLLNCTVENLHDMDLALAPWLALVGRGHSGFAIGRDVWDAFGQAIVDAATDWIGPGRGNRETIKAWMVLASFLADRLGVGCDQANSGRSRSPSHNGSPTAPARLDLLALELPATPAHKFTPASPSSTTPSNSKCPS</sequence>
<dbReference type="GO" id="GO:0020037">
    <property type="term" value="F:heme binding"/>
    <property type="evidence" value="ECO:0007669"/>
    <property type="project" value="InterPro"/>
</dbReference>
<proteinExistence type="inferred from homology"/>
<dbReference type="CDD" id="cd01040">
    <property type="entry name" value="Mb-like"/>
    <property type="match status" value="1"/>
</dbReference>
<dbReference type="WBParaSite" id="PSAMB.scaffold858size40090.g9324.t1">
    <property type="protein sequence ID" value="PSAMB.scaffold858size40090.g9324.t1"/>
    <property type="gene ID" value="PSAMB.scaffold858size40090.g9324"/>
</dbReference>
<dbReference type="InterPro" id="IPR050532">
    <property type="entry name" value="Globin-like_OT"/>
</dbReference>
<dbReference type="AlphaFoldDB" id="A0A914XMF1"/>
<keyword evidence="5" id="KW-0408">Iron</keyword>
<dbReference type="PROSITE" id="PS01033">
    <property type="entry name" value="GLOBIN"/>
    <property type="match status" value="1"/>
</dbReference>
<keyword evidence="9" id="KW-1185">Reference proteome</keyword>
<evidence type="ECO:0000256" key="5">
    <source>
        <dbReference type="ARBA" id="ARBA00023004"/>
    </source>
</evidence>
<evidence type="ECO:0000256" key="4">
    <source>
        <dbReference type="ARBA" id="ARBA00022723"/>
    </source>
</evidence>
<dbReference type="InterPro" id="IPR012292">
    <property type="entry name" value="Globin/Proto"/>
</dbReference>
<evidence type="ECO:0000256" key="7">
    <source>
        <dbReference type="SAM" id="MobiDB-lite"/>
    </source>
</evidence>
<keyword evidence="1 6" id="KW-0813">Transport</keyword>
<feature type="domain" description="Globin" evidence="8">
    <location>
        <begin position="64"/>
        <end position="205"/>
    </location>
</feature>
<evidence type="ECO:0000313" key="9">
    <source>
        <dbReference type="Proteomes" id="UP000887566"/>
    </source>
</evidence>
<evidence type="ECO:0000259" key="8">
    <source>
        <dbReference type="PROSITE" id="PS01033"/>
    </source>
</evidence>
<evidence type="ECO:0000256" key="6">
    <source>
        <dbReference type="RuleBase" id="RU000356"/>
    </source>
</evidence>
<accession>A0A914XMF1</accession>
<evidence type="ECO:0000256" key="3">
    <source>
        <dbReference type="ARBA" id="ARBA00022621"/>
    </source>
</evidence>
<evidence type="ECO:0000256" key="1">
    <source>
        <dbReference type="ARBA" id="ARBA00022448"/>
    </source>
</evidence>